<dbReference type="OrthoDB" id="9808281at2"/>
<accession>A0A2N5C2Q3</accession>
<dbReference type="PANTHER" id="PTHR12215:SF10">
    <property type="entry name" value="L-AMINOADIPATE-SEMIALDEHYDE DEHYDROGENASE-PHOSPHOPANTETHEINYL TRANSFERASE"/>
    <property type="match status" value="1"/>
</dbReference>
<evidence type="ECO:0000256" key="2">
    <source>
        <dbReference type="ARBA" id="ARBA00022679"/>
    </source>
</evidence>
<feature type="domain" description="4'-phosphopantetheinyl transferase" evidence="3">
    <location>
        <begin position="108"/>
        <end position="175"/>
    </location>
</feature>
<dbReference type="InterPro" id="IPR037143">
    <property type="entry name" value="4-PPantetheinyl_Trfase_dom_sf"/>
</dbReference>
<organism evidence="4 5">
    <name type="scientific">Cupriavidus pauculus</name>
    <dbReference type="NCBI Taxonomy" id="82633"/>
    <lineage>
        <taxon>Bacteria</taxon>
        <taxon>Pseudomonadati</taxon>
        <taxon>Pseudomonadota</taxon>
        <taxon>Betaproteobacteria</taxon>
        <taxon>Burkholderiales</taxon>
        <taxon>Burkholderiaceae</taxon>
        <taxon>Cupriavidus</taxon>
    </lineage>
</organism>
<evidence type="ECO:0000259" key="3">
    <source>
        <dbReference type="Pfam" id="PF01648"/>
    </source>
</evidence>
<evidence type="ECO:0000256" key="1">
    <source>
        <dbReference type="ARBA" id="ARBA00010990"/>
    </source>
</evidence>
<dbReference type="EMBL" id="PJRP01000026">
    <property type="protein sequence ID" value="PLP96504.1"/>
    <property type="molecule type" value="Genomic_DNA"/>
</dbReference>
<reference evidence="4 5" key="1">
    <citation type="submission" date="2017-12" db="EMBL/GenBank/DDBJ databases">
        <title>Genome sequence of the active heterotrophic nitrifier-denitrifier, Cupriavidus pauculus UM1.</title>
        <authorList>
            <person name="Putonti C."/>
            <person name="Castignetti D."/>
        </authorList>
    </citation>
    <scope>NUCLEOTIDE SEQUENCE [LARGE SCALE GENOMIC DNA]</scope>
    <source>
        <strain evidence="4 5">UM1</strain>
    </source>
</reference>
<dbReference type="Proteomes" id="UP000234341">
    <property type="component" value="Unassembled WGS sequence"/>
</dbReference>
<proteinExistence type="inferred from homology"/>
<dbReference type="Gene3D" id="3.90.470.20">
    <property type="entry name" value="4'-phosphopantetheinyl transferase domain"/>
    <property type="match status" value="2"/>
</dbReference>
<evidence type="ECO:0000313" key="4">
    <source>
        <dbReference type="EMBL" id="PLP96504.1"/>
    </source>
</evidence>
<name>A0A2N5C2Q3_9BURK</name>
<dbReference type="GO" id="GO:0008897">
    <property type="term" value="F:holo-[acyl-carrier-protein] synthase activity"/>
    <property type="evidence" value="ECO:0007669"/>
    <property type="project" value="InterPro"/>
</dbReference>
<protein>
    <submittedName>
        <fullName evidence="4">ACP synthase 2</fullName>
    </submittedName>
</protein>
<sequence length="232" mass="24842">MPIALRTGSVMAFAAMAPPVSRWMSGEELARLAAMRAQQRAEQFAAGRWLARRLLAVTFGGDASEWALSAAEDAPPLATHIAGAVGTPVFVSIAHSGDHLACAVSDMPVGVDIEEMQPRRHLGTLIEATTTEAERAALPELLADGNEEARMLAFFQLWTLKEAWIKCHGGNLFQTMMGQVVEATPSPLAQANGLTWRRKNAVLALAAASGLEDDLGLPHATGWRLHAQETVD</sequence>
<gene>
    <name evidence="4" type="ORF">CYJ10_31660</name>
</gene>
<dbReference type="InterPro" id="IPR050559">
    <property type="entry name" value="P-Pant_transferase_sf"/>
</dbReference>
<dbReference type="PANTHER" id="PTHR12215">
    <property type="entry name" value="PHOSPHOPANTETHEINE TRANSFERASE"/>
    <property type="match status" value="1"/>
</dbReference>
<dbReference type="GO" id="GO:0019878">
    <property type="term" value="P:lysine biosynthetic process via aminoadipic acid"/>
    <property type="evidence" value="ECO:0007669"/>
    <property type="project" value="TreeGrafter"/>
</dbReference>
<dbReference type="STRING" id="82633.GCA_000974605_04463"/>
<comment type="similarity">
    <text evidence="1">Belongs to the P-Pant transferase superfamily. Gsp/Sfp/HetI/AcpT family.</text>
</comment>
<evidence type="ECO:0000313" key="5">
    <source>
        <dbReference type="Proteomes" id="UP000234341"/>
    </source>
</evidence>
<dbReference type="GO" id="GO:0000287">
    <property type="term" value="F:magnesium ion binding"/>
    <property type="evidence" value="ECO:0007669"/>
    <property type="project" value="InterPro"/>
</dbReference>
<dbReference type="GO" id="GO:0005829">
    <property type="term" value="C:cytosol"/>
    <property type="evidence" value="ECO:0007669"/>
    <property type="project" value="TreeGrafter"/>
</dbReference>
<dbReference type="InterPro" id="IPR008278">
    <property type="entry name" value="4-PPantetheinyl_Trfase_dom"/>
</dbReference>
<keyword evidence="2" id="KW-0808">Transferase</keyword>
<dbReference type="AlphaFoldDB" id="A0A2N5C2Q3"/>
<dbReference type="RefSeq" id="WP_101685401.1">
    <property type="nucleotide sequence ID" value="NZ_PJRP01000026.1"/>
</dbReference>
<comment type="caution">
    <text evidence="4">The sequence shown here is derived from an EMBL/GenBank/DDBJ whole genome shotgun (WGS) entry which is preliminary data.</text>
</comment>
<dbReference type="Pfam" id="PF01648">
    <property type="entry name" value="ACPS"/>
    <property type="match status" value="1"/>
</dbReference>
<dbReference type="SUPFAM" id="SSF56214">
    <property type="entry name" value="4'-phosphopantetheinyl transferase"/>
    <property type="match status" value="2"/>
</dbReference>